<keyword evidence="1" id="KW-0472">Membrane</keyword>
<evidence type="ECO:0000313" key="3">
    <source>
        <dbReference type="Proteomes" id="UP001431010"/>
    </source>
</evidence>
<keyword evidence="1" id="KW-1133">Transmembrane helix</keyword>
<reference evidence="2" key="1">
    <citation type="journal article" date="2024" name="Antonie Van Leeuwenhoek">
        <title>Bradyrhizobium ontarionense sp. nov., a novel bacterial symbiont isolated from Aeschynomene indica (Indian jointvetch), harbours photosynthesis, nitrogen fixation and nitrous oxide (N2O) reductase genes.</title>
        <authorList>
            <person name="Bromfield E.S.P."/>
            <person name="Cloutier S."/>
        </authorList>
    </citation>
    <scope>NUCLEOTIDE SEQUENCE</scope>
    <source>
        <strain evidence="2">A19</strain>
    </source>
</reference>
<keyword evidence="1" id="KW-0812">Transmembrane</keyword>
<sequence>MQTIPTSLRQMPEGARAFSERGTTAALVAFYSALALIAAITLGTMSIHPF</sequence>
<evidence type="ECO:0000313" key="2">
    <source>
        <dbReference type="EMBL" id="UFZ05663.1"/>
    </source>
</evidence>
<feature type="transmembrane region" description="Helical" evidence="1">
    <location>
        <begin position="25"/>
        <end position="47"/>
    </location>
</feature>
<proteinExistence type="predicted"/>
<organism evidence="2 3">
    <name type="scientific">Bradyrhizobium ontarionense</name>
    <dbReference type="NCBI Taxonomy" id="2898149"/>
    <lineage>
        <taxon>Bacteria</taxon>
        <taxon>Pseudomonadati</taxon>
        <taxon>Pseudomonadota</taxon>
        <taxon>Alphaproteobacteria</taxon>
        <taxon>Hyphomicrobiales</taxon>
        <taxon>Nitrobacteraceae</taxon>
        <taxon>Bradyrhizobium</taxon>
    </lineage>
</organism>
<name>A0ABY3RFQ5_9BRAD</name>
<gene>
    <name evidence="2" type="ORF">LQG66_04940</name>
</gene>
<dbReference type="EMBL" id="CP088156">
    <property type="protein sequence ID" value="UFZ05663.1"/>
    <property type="molecule type" value="Genomic_DNA"/>
</dbReference>
<accession>A0ABY3RFQ5</accession>
<dbReference type="Proteomes" id="UP001431010">
    <property type="component" value="Chromosome"/>
</dbReference>
<protein>
    <submittedName>
        <fullName evidence="2">Uncharacterized protein</fullName>
    </submittedName>
</protein>
<evidence type="ECO:0000256" key="1">
    <source>
        <dbReference type="SAM" id="Phobius"/>
    </source>
</evidence>
<dbReference type="RefSeq" id="WP_231324006.1">
    <property type="nucleotide sequence ID" value="NZ_CP088156.1"/>
</dbReference>
<keyword evidence="3" id="KW-1185">Reference proteome</keyword>